<feature type="non-terminal residue" evidence="6">
    <location>
        <position position="1"/>
    </location>
</feature>
<dbReference type="InterPro" id="IPR029132">
    <property type="entry name" value="CBAH/NAAA_C"/>
</dbReference>
<evidence type="ECO:0000256" key="1">
    <source>
        <dbReference type="ARBA" id="ARBA00004371"/>
    </source>
</evidence>
<gene>
    <name evidence="6" type="ORF">MAR_023548</name>
</gene>
<organism evidence="6 7">
    <name type="scientific">Mya arenaria</name>
    <name type="common">Soft-shell clam</name>
    <dbReference type="NCBI Taxonomy" id="6604"/>
    <lineage>
        <taxon>Eukaryota</taxon>
        <taxon>Metazoa</taxon>
        <taxon>Spiralia</taxon>
        <taxon>Lophotrochozoa</taxon>
        <taxon>Mollusca</taxon>
        <taxon>Bivalvia</taxon>
        <taxon>Autobranchia</taxon>
        <taxon>Heteroconchia</taxon>
        <taxon>Euheterodonta</taxon>
        <taxon>Imparidentia</taxon>
        <taxon>Neoheterodontei</taxon>
        <taxon>Myida</taxon>
        <taxon>Myoidea</taxon>
        <taxon>Myidae</taxon>
        <taxon>Mya</taxon>
    </lineage>
</organism>
<name>A0ABY7DS52_MYAAR</name>
<dbReference type="PANTHER" id="PTHR28583:SF1">
    <property type="entry name" value="ACID CERAMIDASE"/>
    <property type="match status" value="1"/>
</dbReference>
<accession>A0ABY7DS52</accession>
<keyword evidence="7" id="KW-1185">Reference proteome</keyword>
<proteinExistence type="predicted"/>
<keyword evidence="3" id="KW-0378">Hydrolase</keyword>
<evidence type="ECO:0000256" key="2">
    <source>
        <dbReference type="ARBA" id="ARBA00011891"/>
    </source>
</evidence>
<protein>
    <recommendedName>
        <fullName evidence="2">ceramidase</fullName>
        <ecNumber evidence="2">3.5.1.23</ecNumber>
    </recommendedName>
</protein>
<sequence>MNSKCFSGEVTLYNIFYEIFTVCTSIVAQDSNGTLYHARNLDFGLFMGWDPKNRTWVITELLRPAIVNLDFQRGGKTVFKSVNYAGYVGILTAISPGKFTLTMNERFTLDGGYIGIIDLILTGKGTWMGFLTRATMEKAQSFEEAKTMLTSTQMIAPAYFILAGNTSGQACVITRNREVNGTDTWWMKEAGGWYILETNYDHWSKPLFGVGIPGIFNVLSSRPVLNKLTTYTALMQVNQGHIETWLQYCPDPCFP</sequence>
<evidence type="ECO:0000313" key="7">
    <source>
        <dbReference type="Proteomes" id="UP001164746"/>
    </source>
</evidence>
<dbReference type="EMBL" id="CP111014">
    <property type="protein sequence ID" value="WAQ99175.1"/>
    <property type="molecule type" value="Genomic_DNA"/>
</dbReference>
<reference evidence="6" key="1">
    <citation type="submission" date="2022-11" db="EMBL/GenBank/DDBJ databases">
        <title>Centuries of genome instability and evolution in soft-shell clam transmissible cancer (bioRxiv).</title>
        <authorList>
            <person name="Hart S.F.M."/>
            <person name="Yonemitsu M.A."/>
            <person name="Giersch R.M."/>
            <person name="Beal B.F."/>
            <person name="Arriagada G."/>
            <person name="Davis B.W."/>
            <person name="Ostrander E.A."/>
            <person name="Goff S.P."/>
            <person name="Metzger M.J."/>
        </authorList>
    </citation>
    <scope>NUCLEOTIDE SEQUENCE</scope>
    <source>
        <strain evidence="6">MELC-2E11</strain>
        <tissue evidence="6">Siphon/mantle</tissue>
    </source>
</reference>
<dbReference type="Pfam" id="PF02275">
    <property type="entry name" value="CBAH"/>
    <property type="match status" value="1"/>
</dbReference>
<dbReference type="Proteomes" id="UP001164746">
    <property type="component" value="Chromosome 3"/>
</dbReference>
<keyword evidence="4" id="KW-0458">Lysosome</keyword>
<dbReference type="PANTHER" id="PTHR28583">
    <property type="entry name" value="ACID AMIDASE"/>
    <property type="match status" value="1"/>
</dbReference>
<dbReference type="Gene3D" id="3.60.60.10">
    <property type="entry name" value="Penicillin V Acylase, Chain A"/>
    <property type="match status" value="1"/>
</dbReference>
<comment type="subcellular location">
    <subcellularLocation>
        <location evidence="1">Lysosome</location>
    </subcellularLocation>
</comment>
<evidence type="ECO:0000313" key="6">
    <source>
        <dbReference type="EMBL" id="WAQ99175.1"/>
    </source>
</evidence>
<dbReference type="EC" id="3.5.1.23" evidence="2"/>
<feature type="domain" description="Choloylglycine hydrolase/NAAA C-terminal" evidence="5">
    <location>
        <begin position="23"/>
        <end position="203"/>
    </location>
</feature>
<evidence type="ECO:0000256" key="3">
    <source>
        <dbReference type="ARBA" id="ARBA00022801"/>
    </source>
</evidence>
<evidence type="ECO:0000259" key="5">
    <source>
        <dbReference type="Pfam" id="PF02275"/>
    </source>
</evidence>
<evidence type="ECO:0000256" key="4">
    <source>
        <dbReference type="ARBA" id="ARBA00023228"/>
    </source>
</evidence>